<proteinExistence type="predicted"/>
<dbReference type="GO" id="GO:0001228">
    <property type="term" value="F:DNA-binding transcription activator activity, RNA polymerase II-specific"/>
    <property type="evidence" value="ECO:0007669"/>
    <property type="project" value="TreeGrafter"/>
</dbReference>
<dbReference type="PANTHER" id="PTHR47784">
    <property type="entry name" value="STEROL UPTAKE CONTROL PROTEIN 2"/>
    <property type="match status" value="1"/>
</dbReference>
<keyword evidence="2" id="KW-1185">Reference proteome</keyword>
<dbReference type="OrthoDB" id="4937900at2759"/>
<evidence type="ECO:0000313" key="1">
    <source>
        <dbReference type="EMBL" id="KAJ4353178.1"/>
    </source>
</evidence>
<accession>A0A9W8XLU2</accession>
<dbReference type="RefSeq" id="XP_056070952.1">
    <property type="nucleotide sequence ID" value="XM_056213685.1"/>
</dbReference>
<reference evidence="1" key="1">
    <citation type="submission" date="2022-10" db="EMBL/GenBank/DDBJ databases">
        <title>Tapping the CABI collections for fungal endophytes: first genome assemblies for Collariella, Neodidymelliopsis, Ascochyta clinopodiicola, Didymella pomorum, Didymosphaeria variabile, Neocosmospora piperis and Neocucurbitaria cava.</title>
        <authorList>
            <person name="Hill R."/>
        </authorList>
    </citation>
    <scope>NUCLEOTIDE SEQUENCE</scope>
    <source>
        <strain evidence="1">IMI 356815</strain>
    </source>
</reference>
<comment type="caution">
    <text evidence="1">The sequence shown here is derived from an EMBL/GenBank/DDBJ whole genome shotgun (WGS) entry which is preliminary data.</text>
</comment>
<name>A0A9W8XLU2_9PLEO</name>
<sequence>MKPPLGEATRLRELKLMYYWSRDTRNSFIRRIETDDITLDHITQEALRHDYLMEAVFALTSLHIARKSEGIVVVDEYVSTAAQYEAKSVAGLRSAFGTISESNCDAIYLTACMVMVCTILSPLIRHECNGKAHSTVEEALISTTFMTEIKSMIEVSQEWIKQDHLTGMFNKHTRTSSMMPRLPLEGLRLLNAKDNTGETRIVFDHTIDELERAQEARLTEPWITTLQSEYLNALRRKDDLALVILMLWSVLLGQLDGMRWSGHHLVDEISYMLNNKSDRWTWITEWSQSHVKV</sequence>
<evidence type="ECO:0000313" key="2">
    <source>
        <dbReference type="Proteomes" id="UP001140513"/>
    </source>
</evidence>
<dbReference type="GeneID" id="80908434"/>
<organism evidence="1 2">
    <name type="scientific">Didymosphaeria variabile</name>
    <dbReference type="NCBI Taxonomy" id="1932322"/>
    <lineage>
        <taxon>Eukaryota</taxon>
        <taxon>Fungi</taxon>
        <taxon>Dikarya</taxon>
        <taxon>Ascomycota</taxon>
        <taxon>Pezizomycotina</taxon>
        <taxon>Dothideomycetes</taxon>
        <taxon>Pleosporomycetidae</taxon>
        <taxon>Pleosporales</taxon>
        <taxon>Massarineae</taxon>
        <taxon>Didymosphaeriaceae</taxon>
        <taxon>Didymosphaeria</taxon>
    </lineage>
</organism>
<gene>
    <name evidence="1" type="ORF">N0V89_004904</name>
</gene>
<dbReference type="EMBL" id="JAPEUX010000004">
    <property type="protein sequence ID" value="KAJ4353178.1"/>
    <property type="molecule type" value="Genomic_DNA"/>
</dbReference>
<dbReference type="PANTHER" id="PTHR47784:SF10">
    <property type="entry name" value="TRANSCRIPTION FACTOR, PUTATIVE (AFU_ORTHOLOGUE AFUA_6G14150)-RELATED"/>
    <property type="match status" value="1"/>
</dbReference>
<dbReference type="AlphaFoldDB" id="A0A9W8XLU2"/>
<dbReference type="Proteomes" id="UP001140513">
    <property type="component" value="Unassembled WGS sequence"/>
</dbReference>
<dbReference type="InterPro" id="IPR053157">
    <property type="entry name" value="Sterol_Uptake_Regulator"/>
</dbReference>
<protein>
    <submittedName>
        <fullName evidence="1">Uncharacterized protein</fullName>
    </submittedName>
</protein>